<gene>
    <name evidence="3" type="ORF">D2917_11505</name>
    <name evidence="4" type="ORF">JTE92_03930</name>
</gene>
<dbReference type="Gene3D" id="1.10.1220.10">
    <property type="entry name" value="Met repressor-like"/>
    <property type="match status" value="1"/>
</dbReference>
<dbReference type="Pfam" id="PF22513">
    <property type="entry name" value="FitA-like_RHH"/>
    <property type="match status" value="1"/>
</dbReference>
<dbReference type="EMBL" id="CP032518">
    <property type="protein sequence ID" value="QEZ44790.1"/>
    <property type="molecule type" value="Genomic_DNA"/>
</dbReference>
<accession>A0A5P3VEW4</accession>
<dbReference type="Proteomes" id="UP000325743">
    <property type="component" value="Chromosome 1"/>
</dbReference>
<protein>
    <submittedName>
        <fullName evidence="3">Plasmid stabilization protein</fullName>
    </submittedName>
</protein>
<reference evidence="4 6" key="2">
    <citation type="submission" date="2021-02" db="EMBL/GenBank/DDBJ databases">
        <title>Complete Genome Sequence of Cupriavidus oxalaticus Strain Ox1, a Soil Oxalate-Degrading Species.</title>
        <authorList>
            <person name="Palmieri F."/>
            <person name="Udriet P."/>
            <person name="Deuasquier M."/>
            <person name="Beaudoing E."/>
            <person name="Johnson S.L."/>
            <person name="Davenport K.W."/>
            <person name="Chain P.S."/>
            <person name="Bindschedler S."/>
            <person name="Junier P."/>
        </authorList>
    </citation>
    <scope>NUCLEOTIDE SEQUENCE [LARGE SCALE GENOMIC DNA]</scope>
    <source>
        <strain evidence="4 6">Ox1</strain>
    </source>
</reference>
<evidence type="ECO:0000313" key="6">
    <source>
        <dbReference type="Proteomes" id="UP000623307"/>
    </source>
</evidence>
<keyword evidence="6" id="KW-1185">Reference proteome</keyword>
<proteinExistence type="predicted"/>
<dbReference type="RefSeq" id="WP_084254747.1">
    <property type="nucleotide sequence ID" value="NZ_CP032518.1"/>
</dbReference>
<evidence type="ECO:0000259" key="2">
    <source>
        <dbReference type="Pfam" id="PF22513"/>
    </source>
</evidence>
<dbReference type="GO" id="GO:0006355">
    <property type="term" value="P:regulation of DNA-templated transcription"/>
    <property type="evidence" value="ECO:0007669"/>
    <property type="project" value="InterPro"/>
</dbReference>
<dbReference type="EMBL" id="CP069811">
    <property type="protein sequence ID" value="QRQ92076.1"/>
    <property type="molecule type" value="Genomic_DNA"/>
</dbReference>
<evidence type="ECO:0000256" key="1">
    <source>
        <dbReference type="SAM" id="MobiDB-lite"/>
    </source>
</evidence>
<name>A0A5P3VEW4_9BURK</name>
<feature type="compositionally biased region" description="Basic and acidic residues" evidence="1">
    <location>
        <begin position="69"/>
        <end position="81"/>
    </location>
</feature>
<evidence type="ECO:0000313" key="4">
    <source>
        <dbReference type="EMBL" id="QRQ92076.1"/>
    </source>
</evidence>
<organism evidence="3 5">
    <name type="scientific">Cupriavidus oxalaticus</name>
    <dbReference type="NCBI Taxonomy" id="96344"/>
    <lineage>
        <taxon>Bacteria</taxon>
        <taxon>Pseudomonadati</taxon>
        <taxon>Pseudomonadota</taxon>
        <taxon>Betaproteobacteria</taxon>
        <taxon>Burkholderiales</taxon>
        <taxon>Burkholderiaceae</taxon>
        <taxon>Cupriavidus</taxon>
    </lineage>
</organism>
<feature type="domain" description="Antitoxin FitA-like ribbon-helix-helix" evidence="2">
    <location>
        <begin position="2"/>
        <end position="40"/>
    </location>
</feature>
<feature type="region of interest" description="Disordered" evidence="1">
    <location>
        <begin position="61"/>
        <end position="81"/>
    </location>
</feature>
<sequence>MATLTIRNLDDELKARLRIEAAQHGRSMEEEVREILRRALSKRAGAGGMGSRLHQRFAVLADPGLELPSRTERPRSADLPE</sequence>
<reference evidence="3 5" key="1">
    <citation type="submission" date="2018-09" db="EMBL/GenBank/DDBJ databases">
        <title>Complete genome sequence of Cupriavidus oxalaticus T2, a bacterium capable of phenol tolerance and degradation.</title>
        <authorList>
            <person name="Yan J."/>
        </authorList>
    </citation>
    <scope>NUCLEOTIDE SEQUENCE [LARGE SCALE GENOMIC DNA]</scope>
    <source>
        <strain evidence="3 5">T2</strain>
    </source>
</reference>
<dbReference type="InterPro" id="IPR013321">
    <property type="entry name" value="Arc_rbn_hlx_hlx"/>
</dbReference>
<dbReference type="GeneID" id="303488651"/>
<dbReference type="SUPFAM" id="SSF47598">
    <property type="entry name" value="Ribbon-helix-helix"/>
    <property type="match status" value="1"/>
</dbReference>
<dbReference type="Proteomes" id="UP000623307">
    <property type="component" value="Chromosome 1"/>
</dbReference>
<evidence type="ECO:0000313" key="5">
    <source>
        <dbReference type="Proteomes" id="UP000325743"/>
    </source>
</evidence>
<dbReference type="InterPro" id="IPR010985">
    <property type="entry name" value="Ribbon_hlx_hlx"/>
</dbReference>
<dbReference type="AlphaFoldDB" id="A0A5P3VEW4"/>
<dbReference type="OrthoDB" id="2389872at2"/>
<evidence type="ECO:0000313" key="3">
    <source>
        <dbReference type="EMBL" id="QEZ44790.1"/>
    </source>
</evidence>
<dbReference type="InterPro" id="IPR053853">
    <property type="entry name" value="FitA-like_RHH"/>
</dbReference>